<comment type="subcellular location">
    <subcellularLocation>
        <location evidence="1">Secreted</location>
    </subcellularLocation>
</comment>
<evidence type="ECO:0000313" key="7">
    <source>
        <dbReference type="Proteomes" id="UP000826234"/>
    </source>
</evidence>
<keyword evidence="4" id="KW-0812">Transmembrane</keyword>
<accession>A0ABQ7TPZ4</accession>
<keyword evidence="2" id="KW-0964">Secreted</keyword>
<dbReference type="InterPro" id="IPR045860">
    <property type="entry name" value="Snake_toxin-like_sf"/>
</dbReference>
<comment type="caution">
    <text evidence="6">The sequence shown here is derived from an EMBL/GenBank/DDBJ whole genome shotgun (WGS) entry which is preliminary data.</text>
</comment>
<feature type="transmembrane region" description="Helical" evidence="4">
    <location>
        <begin position="156"/>
        <end position="174"/>
    </location>
</feature>
<evidence type="ECO:0000256" key="2">
    <source>
        <dbReference type="ARBA" id="ARBA00022525"/>
    </source>
</evidence>
<dbReference type="Pfam" id="PF00021">
    <property type="entry name" value="UPAR_LY6"/>
    <property type="match status" value="1"/>
</dbReference>
<dbReference type="SUPFAM" id="SSF57302">
    <property type="entry name" value="Snake toxin-like"/>
    <property type="match status" value="1"/>
</dbReference>
<evidence type="ECO:0000256" key="4">
    <source>
        <dbReference type="SAM" id="Phobius"/>
    </source>
</evidence>
<organism evidence="6 7">
    <name type="scientific">Phrynosoma platyrhinos</name>
    <name type="common">Desert horned lizard</name>
    <dbReference type="NCBI Taxonomy" id="52577"/>
    <lineage>
        <taxon>Eukaryota</taxon>
        <taxon>Metazoa</taxon>
        <taxon>Chordata</taxon>
        <taxon>Craniata</taxon>
        <taxon>Vertebrata</taxon>
        <taxon>Euteleostomi</taxon>
        <taxon>Lepidosauria</taxon>
        <taxon>Squamata</taxon>
        <taxon>Bifurcata</taxon>
        <taxon>Unidentata</taxon>
        <taxon>Episquamata</taxon>
        <taxon>Toxicofera</taxon>
        <taxon>Iguania</taxon>
        <taxon>Phrynosomatidae</taxon>
        <taxon>Phrynosomatinae</taxon>
        <taxon>Phrynosoma</taxon>
    </lineage>
</organism>
<sequence length="179" mass="19671">GTEVTSHLYQGCQEHSGTFDPCHEKIMSITAGKDFSLYSETKCCHMKDNCNNNDSVSVPKEDHKISSWECPSCFALDKDNCTATMTKCVQSQDRCVNITGNFTQDSKTHSFVIKGCATSSTASVLQEKDAKLNFGSVTYTIGRITVKNGKDSINRAPGSIVFVVFLPSLLGLLMNKFLY</sequence>
<keyword evidence="7" id="KW-1185">Reference proteome</keyword>
<keyword evidence="4" id="KW-0472">Membrane</keyword>
<keyword evidence="3" id="KW-1015">Disulfide bond</keyword>
<dbReference type="CDD" id="cd23572">
    <property type="entry name" value="TFP_LU_ECD_PINLYP_rpt2"/>
    <property type="match status" value="1"/>
</dbReference>
<dbReference type="Proteomes" id="UP000826234">
    <property type="component" value="Unassembled WGS sequence"/>
</dbReference>
<dbReference type="PANTHER" id="PTHR20914">
    <property type="entry name" value="LY6/PLAUR DOMAIN-CONTAINING PROTEIN 8"/>
    <property type="match status" value="1"/>
</dbReference>
<dbReference type="InterPro" id="IPR050918">
    <property type="entry name" value="CNF-like_PLA2_Inhibitor"/>
</dbReference>
<keyword evidence="4" id="KW-1133">Transmembrane helix</keyword>
<protein>
    <recommendedName>
        <fullName evidence="5">UPAR/Ly6 domain-containing protein</fullName>
    </recommendedName>
</protein>
<name>A0ABQ7TPZ4_PHRPL</name>
<gene>
    <name evidence="6" type="ORF">JD844_005775</name>
</gene>
<proteinExistence type="predicted"/>
<reference evidence="6 7" key="1">
    <citation type="journal article" date="2022" name="Gigascience">
        <title>A chromosome-level genome assembly and annotation of the desert horned lizard, Phrynosoma platyrhinos, provides insight into chromosomal rearrangements among reptiles.</title>
        <authorList>
            <person name="Koochekian N."/>
            <person name="Ascanio A."/>
            <person name="Farleigh K."/>
            <person name="Card D.C."/>
            <person name="Schield D.R."/>
            <person name="Castoe T.A."/>
            <person name="Jezkova T."/>
        </authorList>
    </citation>
    <scope>NUCLEOTIDE SEQUENCE [LARGE SCALE GENOMIC DNA]</scope>
    <source>
        <strain evidence="6">NK-2021</strain>
    </source>
</reference>
<evidence type="ECO:0000313" key="6">
    <source>
        <dbReference type="EMBL" id="KAH0631446.1"/>
    </source>
</evidence>
<evidence type="ECO:0000259" key="5">
    <source>
        <dbReference type="Pfam" id="PF00021"/>
    </source>
</evidence>
<dbReference type="PANTHER" id="PTHR20914:SF30">
    <property type="entry name" value="LY6_PLAUR DOMAIN CONTAINING 9"/>
    <property type="match status" value="1"/>
</dbReference>
<feature type="domain" description="UPAR/Ly6" evidence="5">
    <location>
        <begin position="68"/>
        <end position="125"/>
    </location>
</feature>
<dbReference type="Gene3D" id="2.10.60.10">
    <property type="entry name" value="CD59"/>
    <property type="match status" value="1"/>
</dbReference>
<evidence type="ECO:0000256" key="3">
    <source>
        <dbReference type="ARBA" id="ARBA00023157"/>
    </source>
</evidence>
<feature type="non-terminal residue" evidence="6">
    <location>
        <position position="1"/>
    </location>
</feature>
<dbReference type="EMBL" id="JAIPUX010000035">
    <property type="protein sequence ID" value="KAH0631446.1"/>
    <property type="molecule type" value="Genomic_DNA"/>
</dbReference>
<evidence type="ECO:0000256" key="1">
    <source>
        <dbReference type="ARBA" id="ARBA00004613"/>
    </source>
</evidence>
<dbReference type="InterPro" id="IPR016054">
    <property type="entry name" value="LY6_UPA_recep-like"/>
</dbReference>